<evidence type="ECO:0000313" key="6">
    <source>
        <dbReference type="EMBL" id="MDD0815277.1"/>
    </source>
</evidence>
<keyword evidence="7" id="KW-1185">Reference proteome</keyword>
<evidence type="ECO:0000256" key="3">
    <source>
        <dbReference type="SAM" id="MobiDB-lite"/>
    </source>
</evidence>
<feature type="compositionally biased region" description="Polar residues" evidence="3">
    <location>
        <begin position="289"/>
        <end position="303"/>
    </location>
</feature>
<dbReference type="SMART" id="SM00304">
    <property type="entry name" value="HAMP"/>
    <property type="match status" value="1"/>
</dbReference>
<sequence length="323" mass="35026">MSFLRQLKIGARLGLCLGLLLLFLCTVGGVGLYEIKRVNANAQELGSNWMPSIKSLGEVRASMNEVRRIGLRHVLEELPDNKKQQTALHEQALKVRTVKAFESYEKLISSPEERKLWDDTKALWSQFSALDARQIQLSEVGAAEERQARSLATGETGQVFAQVLASLTKLIELNEKGALQATTQADHDYRMALTLTSSLMVVAMGLGLLFAVLLTRSILVPIQEAVNVAETVAGGDLTSTIHIEGRDEAAALLLALQHMNDRLVDVVSQVRHSSDSIATGSAEIATGNADLSQRTESQASNLEETAASMEELTSTVKTNADTA</sequence>
<feature type="region of interest" description="Disordered" evidence="3">
    <location>
        <begin position="287"/>
        <end position="323"/>
    </location>
</feature>
<evidence type="ECO:0000259" key="5">
    <source>
        <dbReference type="PROSITE" id="PS50885"/>
    </source>
</evidence>
<keyword evidence="4" id="KW-0812">Transmembrane</keyword>
<dbReference type="PRINTS" id="PR00260">
    <property type="entry name" value="CHEMTRNSDUCR"/>
</dbReference>
<comment type="similarity">
    <text evidence="2">Belongs to the methyl-accepting chemotaxis (MCP) protein family.</text>
</comment>
<protein>
    <submittedName>
        <fullName evidence="6">MCP four helix bundle domain-containing protein</fullName>
    </submittedName>
</protein>
<dbReference type="SUPFAM" id="SSF58104">
    <property type="entry name" value="Methyl-accepting chemotaxis protein (MCP) signaling domain"/>
    <property type="match status" value="1"/>
</dbReference>
<dbReference type="Pfam" id="PF00672">
    <property type="entry name" value="HAMP"/>
    <property type="match status" value="1"/>
</dbReference>
<dbReference type="InterPro" id="IPR024478">
    <property type="entry name" value="HlyB_4HB_MCP"/>
</dbReference>
<evidence type="ECO:0000313" key="7">
    <source>
        <dbReference type="Proteomes" id="UP001528672"/>
    </source>
</evidence>
<accession>A0ABT5MFC2</accession>
<comment type="caution">
    <text evidence="6">The sequence shown here is derived from an EMBL/GenBank/DDBJ whole genome shotgun (WGS) entry which is preliminary data.</text>
</comment>
<feature type="transmembrane region" description="Helical" evidence="4">
    <location>
        <begin position="191"/>
        <end position="214"/>
    </location>
</feature>
<keyword evidence="1" id="KW-0488">Methylation</keyword>
<evidence type="ECO:0000256" key="2">
    <source>
        <dbReference type="ARBA" id="ARBA00029447"/>
    </source>
</evidence>
<dbReference type="InterPro" id="IPR003660">
    <property type="entry name" value="HAMP_dom"/>
</dbReference>
<dbReference type="EMBL" id="JAQSIO010000004">
    <property type="protein sequence ID" value="MDD0815277.1"/>
    <property type="molecule type" value="Genomic_DNA"/>
</dbReference>
<evidence type="ECO:0000256" key="4">
    <source>
        <dbReference type="SAM" id="Phobius"/>
    </source>
</evidence>
<dbReference type="RefSeq" id="WP_273926959.1">
    <property type="nucleotide sequence ID" value="NZ_JAQSIO010000004.1"/>
</dbReference>
<feature type="domain" description="HAMP" evidence="5">
    <location>
        <begin position="216"/>
        <end position="268"/>
    </location>
</feature>
<organism evidence="6 7">
    <name type="scientific">Curvibacter microcysteis</name>
    <dbReference type="NCBI Taxonomy" id="3026419"/>
    <lineage>
        <taxon>Bacteria</taxon>
        <taxon>Pseudomonadati</taxon>
        <taxon>Pseudomonadota</taxon>
        <taxon>Betaproteobacteria</taxon>
        <taxon>Burkholderiales</taxon>
        <taxon>Comamonadaceae</taxon>
        <taxon>Curvibacter</taxon>
    </lineage>
</organism>
<gene>
    <name evidence="6" type="ORF">PSQ39_11605</name>
</gene>
<dbReference type="Proteomes" id="UP001528672">
    <property type="component" value="Unassembled WGS sequence"/>
</dbReference>
<feature type="non-terminal residue" evidence="6">
    <location>
        <position position="323"/>
    </location>
</feature>
<feature type="compositionally biased region" description="Polar residues" evidence="3">
    <location>
        <begin position="311"/>
        <end position="323"/>
    </location>
</feature>
<keyword evidence="4" id="KW-0472">Membrane</keyword>
<dbReference type="PANTHER" id="PTHR43531:SF14">
    <property type="entry name" value="METHYL-ACCEPTING CHEMOTAXIS PROTEIN I-RELATED"/>
    <property type="match status" value="1"/>
</dbReference>
<name>A0ABT5MFC2_9BURK</name>
<dbReference type="Pfam" id="PF12729">
    <property type="entry name" value="4HB_MCP_1"/>
    <property type="match status" value="1"/>
</dbReference>
<dbReference type="PANTHER" id="PTHR43531">
    <property type="entry name" value="PROTEIN ICFG"/>
    <property type="match status" value="1"/>
</dbReference>
<evidence type="ECO:0000256" key="1">
    <source>
        <dbReference type="ARBA" id="ARBA00022481"/>
    </source>
</evidence>
<dbReference type="InterPro" id="IPR051310">
    <property type="entry name" value="MCP_chemotaxis"/>
</dbReference>
<keyword evidence="4" id="KW-1133">Transmembrane helix</keyword>
<dbReference type="InterPro" id="IPR004090">
    <property type="entry name" value="Chemotax_Me-accpt_rcpt"/>
</dbReference>
<dbReference type="CDD" id="cd06225">
    <property type="entry name" value="HAMP"/>
    <property type="match status" value="1"/>
</dbReference>
<proteinExistence type="inferred from homology"/>
<reference evidence="6 7" key="1">
    <citation type="submission" date="2023-02" db="EMBL/GenBank/DDBJ databases">
        <title>Bacterial whole genome sequence for Curvibacter sp. HBC28.</title>
        <authorList>
            <person name="Le V."/>
            <person name="Ko S.-R."/>
            <person name="Ahn C.-Y."/>
            <person name="Oh H.-M."/>
        </authorList>
    </citation>
    <scope>NUCLEOTIDE SEQUENCE [LARGE SCALE GENOMIC DNA]</scope>
    <source>
        <strain evidence="6 7">HBC28</strain>
    </source>
</reference>
<dbReference type="Gene3D" id="1.10.287.950">
    <property type="entry name" value="Methyl-accepting chemotaxis protein"/>
    <property type="match status" value="1"/>
</dbReference>
<dbReference type="PROSITE" id="PS50885">
    <property type="entry name" value="HAMP"/>
    <property type="match status" value="1"/>
</dbReference>